<dbReference type="Pfam" id="PF05065">
    <property type="entry name" value="Phage_capsid"/>
    <property type="match status" value="1"/>
</dbReference>
<keyword evidence="5" id="KW-1185">Reference proteome</keyword>
<dbReference type="RefSeq" id="WP_311368020.1">
    <property type="nucleotide sequence ID" value="NZ_JAVRHX010000001.1"/>
</dbReference>
<evidence type="ECO:0000256" key="2">
    <source>
        <dbReference type="SAM" id="MobiDB-lite"/>
    </source>
</evidence>
<evidence type="ECO:0000259" key="3">
    <source>
        <dbReference type="Pfam" id="PF05065"/>
    </source>
</evidence>
<evidence type="ECO:0000313" key="5">
    <source>
        <dbReference type="Proteomes" id="UP001253545"/>
    </source>
</evidence>
<dbReference type="InterPro" id="IPR024455">
    <property type="entry name" value="Phage_capsid"/>
</dbReference>
<sequence length="385" mass="42619">MKKLIELRQKKAELIANSRSILNAAETEKRALSDEDNTKLKSINTDIEAINQQITHEESVSDHERSLVSGDQAAPDNTPSNEELRSFVQTGDARSLSAGVQADGGYTVIPTVDNQIHVLLKERSVFRQNATIKSHGSEVFKKLVSVGGTSVDWAAETDTRNETNTSKLEELEIKLNSLYAYPKTTQEILDWSSFNVADWLASEVAAETVLKEEAAFWNGDAVKKPKGILTYTRSTDNDAARTFGEIQEALSATTGVIDFDDLITFLHAFAVPYRNNLKWYMSDSMALSLRKLKNNDGDYIWRDSVQEGQATTLLGKPVIISDQIADDEVVLADLSMAYYVIDHSTGTRMIRDNITQPGYVKMLTTRYVGGGLVDSNAVKILKKAA</sequence>
<name>A0ABU2ZPK7_9ALTE</name>
<accession>A0ABU2ZPK7</accession>
<proteinExistence type="predicted"/>
<gene>
    <name evidence="4" type="ORF">RM552_06830</name>
</gene>
<feature type="compositionally biased region" description="Basic and acidic residues" evidence="2">
    <location>
        <begin position="57"/>
        <end position="66"/>
    </location>
</feature>
<dbReference type="NCBIfam" id="TIGR01554">
    <property type="entry name" value="major_cap_HK97"/>
    <property type="match status" value="1"/>
</dbReference>
<dbReference type="InterPro" id="IPR054612">
    <property type="entry name" value="Phage_capsid-like_C"/>
</dbReference>
<evidence type="ECO:0000256" key="1">
    <source>
        <dbReference type="ARBA" id="ARBA00004328"/>
    </source>
</evidence>
<feature type="region of interest" description="Disordered" evidence="2">
    <location>
        <begin position="57"/>
        <end position="88"/>
    </location>
</feature>
<dbReference type="Gene3D" id="3.30.2320.10">
    <property type="entry name" value="hypothetical protein PF0899 domain"/>
    <property type="match status" value="1"/>
</dbReference>
<comment type="subcellular location">
    <subcellularLocation>
        <location evidence="1">Virion</location>
    </subcellularLocation>
</comment>
<feature type="domain" description="Phage capsid-like C-terminal" evidence="3">
    <location>
        <begin position="104"/>
        <end position="382"/>
    </location>
</feature>
<protein>
    <submittedName>
        <fullName evidence="4">Phage major capsid protein</fullName>
    </submittedName>
</protein>
<comment type="caution">
    <text evidence="4">The sequence shown here is derived from an EMBL/GenBank/DDBJ whole genome shotgun (WGS) entry which is preliminary data.</text>
</comment>
<organism evidence="4 5">
    <name type="scientific">Glaciecola petra</name>
    <dbReference type="NCBI Taxonomy" id="3075602"/>
    <lineage>
        <taxon>Bacteria</taxon>
        <taxon>Pseudomonadati</taxon>
        <taxon>Pseudomonadota</taxon>
        <taxon>Gammaproteobacteria</taxon>
        <taxon>Alteromonadales</taxon>
        <taxon>Alteromonadaceae</taxon>
        <taxon>Glaciecola</taxon>
    </lineage>
</organism>
<dbReference type="Proteomes" id="UP001253545">
    <property type="component" value="Unassembled WGS sequence"/>
</dbReference>
<reference evidence="4 5" key="1">
    <citation type="submission" date="2023-09" db="EMBL/GenBank/DDBJ databases">
        <authorList>
            <person name="Rey-Velasco X."/>
        </authorList>
    </citation>
    <scope>NUCLEOTIDE SEQUENCE [LARGE SCALE GENOMIC DNA]</scope>
    <source>
        <strain evidence="4 5">P117</strain>
    </source>
</reference>
<dbReference type="EMBL" id="JAVRHX010000001">
    <property type="protein sequence ID" value="MDT0594553.1"/>
    <property type="molecule type" value="Genomic_DNA"/>
</dbReference>
<evidence type="ECO:0000313" key="4">
    <source>
        <dbReference type="EMBL" id="MDT0594553.1"/>
    </source>
</evidence>
<dbReference type="SUPFAM" id="SSF56563">
    <property type="entry name" value="Major capsid protein gp5"/>
    <property type="match status" value="1"/>
</dbReference>
<dbReference type="Gene3D" id="3.30.2400.10">
    <property type="entry name" value="Major capsid protein gp5"/>
    <property type="match status" value="1"/>
</dbReference>